<accession>A0A9D1M7R8</accession>
<name>A0A9D1M7R8_9BACT</name>
<dbReference type="SUPFAM" id="SSF102405">
    <property type="entry name" value="MCP/YpsA-like"/>
    <property type="match status" value="1"/>
</dbReference>
<gene>
    <name evidence="4" type="ORF">IAB03_05275</name>
</gene>
<dbReference type="GO" id="GO:0009691">
    <property type="term" value="P:cytokinin biosynthetic process"/>
    <property type="evidence" value="ECO:0007669"/>
    <property type="project" value="UniProtKB-UniRule"/>
</dbReference>
<dbReference type="PANTHER" id="PTHR31223">
    <property type="entry name" value="LOG FAMILY PROTEIN YJL055W"/>
    <property type="match status" value="1"/>
</dbReference>
<dbReference type="AlphaFoldDB" id="A0A9D1M7R8"/>
<comment type="catalytic activity">
    <reaction evidence="1">
        <text>AMP + H2O = D-ribose 5-phosphate + adenine</text>
        <dbReference type="Rhea" id="RHEA:20129"/>
        <dbReference type="ChEBI" id="CHEBI:15377"/>
        <dbReference type="ChEBI" id="CHEBI:16708"/>
        <dbReference type="ChEBI" id="CHEBI:78346"/>
        <dbReference type="ChEBI" id="CHEBI:456215"/>
        <dbReference type="EC" id="3.2.2.4"/>
    </reaction>
</comment>
<dbReference type="Pfam" id="PF03641">
    <property type="entry name" value="Lysine_decarbox"/>
    <property type="match status" value="1"/>
</dbReference>
<dbReference type="PANTHER" id="PTHR31223:SF70">
    <property type="entry name" value="LOG FAMILY PROTEIN YJL055W"/>
    <property type="match status" value="1"/>
</dbReference>
<dbReference type="NCBIfam" id="TIGR00730">
    <property type="entry name" value="Rossman fold protein, TIGR00730 family"/>
    <property type="match status" value="1"/>
</dbReference>
<keyword evidence="3" id="KW-0203">Cytokinin biosynthesis</keyword>
<sequence length="182" mass="20242">MPHPINTICIYCASSPEIDSCYLQAAEELGEKLAKKNITCVCGAGNSGLMGVLCEKVLLGGGRIIGVIPRFMYENGWYHPQLQEIEITQTMHERKSRMAQLSDVYIALPGGCGTMEELLEIITWKQLGLCSSPIVILNINGYYNALIEMLHTAIDQRFMKPDQRHLWSVATTVDQALQQIGI</sequence>
<reference evidence="4" key="1">
    <citation type="submission" date="2020-10" db="EMBL/GenBank/DDBJ databases">
        <authorList>
            <person name="Gilroy R."/>
        </authorList>
    </citation>
    <scope>NUCLEOTIDE SEQUENCE</scope>
    <source>
        <strain evidence="4">CHK158-818</strain>
    </source>
</reference>
<dbReference type="Gene3D" id="3.40.50.450">
    <property type="match status" value="1"/>
</dbReference>
<dbReference type="Proteomes" id="UP000824112">
    <property type="component" value="Unassembled WGS sequence"/>
</dbReference>
<evidence type="ECO:0000313" key="5">
    <source>
        <dbReference type="Proteomes" id="UP000824112"/>
    </source>
</evidence>
<reference evidence="4" key="2">
    <citation type="journal article" date="2021" name="PeerJ">
        <title>Extensive microbial diversity within the chicken gut microbiome revealed by metagenomics and culture.</title>
        <authorList>
            <person name="Gilroy R."/>
            <person name="Ravi A."/>
            <person name="Getino M."/>
            <person name="Pursley I."/>
            <person name="Horton D.L."/>
            <person name="Alikhan N.F."/>
            <person name="Baker D."/>
            <person name="Gharbi K."/>
            <person name="Hall N."/>
            <person name="Watson M."/>
            <person name="Adriaenssens E.M."/>
            <person name="Foster-Nyarko E."/>
            <person name="Jarju S."/>
            <person name="Secka A."/>
            <person name="Antonio M."/>
            <person name="Oren A."/>
            <person name="Chaudhuri R.R."/>
            <person name="La Ragione R."/>
            <person name="Hildebrand F."/>
            <person name="Pallen M.J."/>
        </authorList>
    </citation>
    <scope>NUCLEOTIDE SEQUENCE</scope>
    <source>
        <strain evidence="4">CHK158-818</strain>
    </source>
</reference>
<evidence type="ECO:0000256" key="2">
    <source>
        <dbReference type="ARBA" id="ARBA00006763"/>
    </source>
</evidence>
<keyword evidence="3" id="KW-0378">Hydrolase</keyword>
<evidence type="ECO:0000256" key="3">
    <source>
        <dbReference type="RuleBase" id="RU363015"/>
    </source>
</evidence>
<evidence type="ECO:0000256" key="1">
    <source>
        <dbReference type="ARBA" id="ARBA00000274"/>
    </source>
</evidence>
<comment type="caution">
    <text evidence="4">The sequence shown here is derived from an EMBL/GenBank/DDBJ whole genome shotgun (WGS) entry which is preliminary data.</text>
</comment>
<organism evidence="4 5">
    <name type="scientific">Candidatus Gallibacteroides avistercoris</name>
    <dbReference type="NCBI Taxonomy" id="2840833"/>
    <lineage>
        <taxon>Bacteria</taxon>
        <taxon>Pseudomonadati</taxon>
        <taxon>Bacteroidota</taxon>
        <taxon>Bacteroidia</taxon>
        <taxon>Bacteroidales</taxon>
        <taxon>Bacteroidaceae</taxon>
        <taxon>Bacteroidaceae incertae sedis</taxon>
        <taxon>Candidatus Gallibacteroides</taxon>
    </lineage>
</organism>
<comment type="similarity">
    <text evidence="2 3">Belongs to the LOG family.</text>
</comment>
<dbReference type="InterPro" id="IPR005269">
    <property type="entry name" value="LOG"/>
</dbReference>
<dbReference type="EC" id="3.2.2.n1" evidence="3"/>
<dbReference type="InterPro" id="IPR031100">
    <property type="entry name" value="LOG_fam"/>
</dbReference>
<dbReference type="EMBL" id="DVNA01000121">
    <property type="protein sequence ID" value="HIU55202.1"/>
    <property type="molecule type" value="Genomic_DNA"/>
</dbReference>
<protein>
    <recommendedName>
        <fullName evidence="3">Cytokinin riboside 5'-monophosphate phosphoribohydrolase</fullName>
        <ecNumber evidence="3">3.2.2.n1</ecNumber>
    </recommendedName>
</protein>
<dbReference type="GO" id="GO:0005829">
    <property type="term" value="C:cytosol"/>
    <property type="evidence" value="ECO:0007669"/>
    <property type="project" value="TreeGrafter"/>
</dbReference>
<proteinExistence type="inferred from homology"/>
<dbReference type="GO" id="GO:0008714">
    <property type="term" value="F:AMP nucleosidase activity"/>
    <property type="evidence" value="ECO:0007669"/>
    <property type="project" value="UniProtKB-EC"/>
</dbReference>
<evidence type="ECO:0000313" key="4">
    <source>
        <dbReference type="EMBL" id="HIU55202.1"/>
    </source>
</evidence>